<comment type="cofactor">
    <cofactor evidence="1">
        <name>pyridoxal 5'-phosphate</name>
        <dbReference type="ChEBI" id="CHEBI:597326"/>
    </cofactor>
</comment>
<dbReference type="Pfam" id="PF00291">
    <property type="entry name" value="PALP"/>
    <property type="match status" value="1"/>
</dbReference>
<dbReference type="GO" id="GO:0008838">
    <property type="term" value="F:diaminopropionate ammonia-lyase activity"/>
    <property type="evidence" value="ECO:0007669"/>
    <property type="project" value="UniProtKB-EC"/>
</dbReference>
<feature type="domain" description="Tryptophan synthase beta chain-like PALP" evidence="3">
    <location>
        <begin position="40"/>
        <end position="353"/>
    </location>
</feature>
<evidence type="ECO:0000313" key="5">
    <source>
        <dbReference type="Proteomes" id="UP000324758"/>
    </source>
</evidence>
<keyword evidence="4" id="KW-0456">Lyase</keyword>
<reference evidence="4 5" key="1">
    <citation type="submission" date="2019-08" db="EMBL/GenBank/DDBJ databases">
        <title>Bradyrhizobium hipponensis sp. nov., a rhizobium isolated from a Lupinus angustifolius root nodule in Tunisia.</title>
        <authorList>
            <person name="Off K."/>
            <person name="Rejili M."/>
            <person name="Mars M."/>
            <person name="Brachmann A."/>
            <person name="Marin M."/>
        </authorList>
    </citation>
    <scope>NUCLEOTIDE SEQUENCE [LARGE SCALE GENOMIC DNA]</scope>
    <source>
        <strain evidence="4 5">CTAW71</strain>
    </source>
</reference>
<dbReference type="PANTHER" id="PTHR42937">
    <property type="match status" value="1"/>
</dbReference>
<dbReference type="Gene3D" id="3.40.50.1100">
    <property type="match status" value="2"/>
</dbReference>
<evidence type="ECO:0000256" key="2">
    <source>
        <dbReference type="ARBA" id="ARBA00022898"/>
    </source>
</evidence>
<evidence type="ECO:0000313" key="4">
    <source>
        <dbReference type="EMBL" id="TYL88447.1"/>
    </source>
</evidence>
<proteinExistence type="predicted"/>
<protein>
    <submittedName>
        <fullName evidence="4">Diaminopropionate ammonia-lyase</fullName>
        <ecNumber evidence="4">4.3.1.15</ecNumber>
    </submittedName>
</protein>
<dbReference type="PANTHER" id="PTHR42937:SF1">
    <property type="entry name" value="DIAMINOPROPIONATE AMMONIA-LYASE"/>
    <property type="match status" value="1"/>
</dbReference>
<dbReference type="AlphaFoldDB" id="A0A5D3KDS4"/>
<evidence type="ECO:0000259" key="3">
    <source>
        <dbReference type="Pfam" id="PF00291"/>
    </source>
</evidence>
<dbReference type="NCBIfam" id="NF006058">
    <property type="entry name" value="PRK08206.1"/>
    <property type="match status" value="1"/>
</dbReference>
<dbReference type="Proteomes" id="UP000324758">
    <property type="component" value="Unassembled WGS sequence"/>
</dbReference>
<comment type="caution">
    <text evidence="4">The sequence shown here is derived from an EMBL/GenBank/DDBJ whole genome shotgun (WGS) entry which is preliminary data.</text>
</comment>
<accession>A0A5D3KDS4</accession>
<keyword evidence="5" id="KW-1185">Reference proteome</keyword>
<dbReference type="EC" id="4.3.1.15" evidence="4"/>
<evidence type="ECO:0000256" key="1">
    <source>
        <dbReference type="ARBA" id="ARBA00001933"/>
    </source>
</evidence>
<dbReference type="SUPFAM" id="SSF53686">
    <property type="entry name" value="Tryptophan synthase beta subunit-like PLP-dependent enzymes"/>
    <property type="match status" value="1"/>
</dbReference>
<keyword evidence="2" id="KW-0663">Pyridoxal phosphate</keyword>
<dbReference type="OrthoDB" id="34584at2"/>
<dbReference type="EMBL" id="VSSS01000067">
    <property type="protein sequence ID" value="TYL88447.1"/>
    <property type="molecule type" value="Genomic_DNA"/>
</dbReference>
<sequence>MPDHLWTRSSPIEAFGATEAAVINPALAAAAEKEISSWSHYQPSPLYSLGELARACEVRAIDYKDEGNRFNLGSFKALGGAYAVRSIAQRAQDGSGRGTTVACATDGNHGRSVAWAASRFGLSAAIYVHSEVSERRKSEIERYGARVHRVGGVYDDAVRQVKLDGERFGWTIVSDTSYPGYTEIPSIVMQGYTVMPAEAARQREELPTHVFLQCGVGALPAAICAYYRAIYGDAAPKIVVVEPDNAACLLASARAGTLTELRGDISTVMAGLACGRPSMLAWEILSRGAFGFMSVPDTEAVQAMRLLASGNTGAAPIVAGETGAVGLAGFQFANRYPEMRARLGIDRSSRIMVIGTESDTDPELYRRIMNLREDEVSSFCENRAWSRAGSS</sequence>
<gene>
    <name evidence="4" type="ORF">FXB40_39020</name>
</gene>
<dbReference type="InterPro" id="IPR036052">
    <property type="entry name" value="TrpB-like_PALP_sf"/>
</dbReference>
<organism evidence="4 5">
    <name type="scientific">Bradyrhizobium rifense</name>
    <dbReference type="NCBI Taxonomy" id="515499"/>
    <lineage>
        <taxon>Bacteria</taxon>
        <taxon>Pseudomonadati</taxon>
        <taxon>Pseudomonadota</taxon>
        <taxon>Alphaproteobacteria</taxon>
        <taxon>Hyphomicrobiales</taxon>
        <taxon>Nitrobacteraceae</taxon>
        <taxon>Bradyrhizobium</taxon>
    </lineage>
</organism>
<dbReference type="RefSeq" id="WP_148777570.1">
    <property type="nucleotide sequence ID" value="NZ_VSSS01000067.1"/>
</dbReference>
<dbReference type="InterPro" id="IPR001926">
    <property type="entry name" value="TrpB-like_PALP"/>
</dbReference>
<name>A0A5D3KDS4_9BRAD</name>